<gene>
    <name evidence="1" type="ORF">I540_3207</name>
</gene>
<dbReference type="PATRIC" id="fig|1299321.3.peg.3079"/>
<dbReference type="Proteomes" id="UP000023351">
    <property type="component" value="Unassembled WGS sequence"/>
</dbReference>
<evidence type="ECO:0000313" key="1">
    <source>
        <dbReference type="EMBL" id="EUA71186.1"/>
    </source>
</evidence>
<comment type="caution">
    <text evidence="1">The sequence shown here is derived from an EMBL/GenBank/DDBJ whole genome shotgun (WGS) entry which is preliminary data.</text>
</comment>
<accession>X8DT33</accession>
<name>X8DT33_9MYCO</name>
<dbReference type="EMBL" id="JAOJ01000002">
    <property type="protein sequence ID" value="EUA71186.1"/>
    <property type="molecule type" value="Genomic_DNA"/>
</dbReference>
<organism evidence="1 2">
    <name type="scientific">Mycobacteroides abscessus subsp. bolletii 1513</name>
    <dbReference type="NCBI Taxonomy" id="1299321"/>
    <lineage>
        <taxon>Bacteria</taxon>
        <taxon>Bacillati</taxon>
        <taxon>Actinomycetota</taxon>
        <taxon>Actinomycetes</taxon>
        <taxon>Mycobacteriales</taxon>
        <taxon>Mycobacteriaceae</taxon>
        <taxon>Mycobacteroides</taxon>
        <taxon>Mycobacteroides abscessus</taxon>
    </lineage>
</organism>
<protein>
    <submittedName>
        <fullName evidence="1">Uncharacterized protein</fullName>
    </submittedName>
</protein>
<sequence>MAGGYQFSSDVRQLIGPQATAAIEKERPVYTCRRCQKQADSRTEDTSVIVLSAPNQPQVIQLAHRGCLPSQVIKLDHITPPVDDDPDDLITLAIVSDGTTLTPIPESLLVIDRPVPFEILHRDGDSVSLWLNLLLEDGWALAFPDRLEAPPVTSYRAHVYPDGSGQVHGPRKRGLAPFLDQLPPLPPGWLDVLRRTERLTILAGNIGLRDAADASAITTLLPRAVRAGKVAVARIPVTVH</sequence>
<evidence type="ECO:0000313" key="2">
    <source>
        <dbReference type="Proteomes" id="UP000023351"/>
    </source>
</evidence>
<proteinExistence type="predicted"/>
<reference evidence="1 2" key="1">
    <citation type="submission" date="2013-12" db="EMBL/GenBank/DDBJ databases">
        <authorList>
            <person name="Zelazny A."/>
            <person name="Olivier K."/>
            <person name="Holland S."/>
            <person name="Lenaerts A."/>
            <person name="Ordway D."/>
            <person name="DeGroote M.A."/>
            <person name="Parker T."/>
            <person name="Sizemore C."/>
            <person name="Tallon L.J."/>
            <person name="Sadzewicz L.K."/>
            <person name="Sengamalay N."/>
            <person name="Fraser C.M."/>
            <person name="Hine E."/>
            <person name="Shefchek K.A."/>
            <person name="Das S.P."/>
            <person name="Tettelin H."/>
        </authorList>
    </citation>
    <scope>NUCLEOTIDE SEQUENCE [LARGE SCALE GENOMIC DNA]</scope>
    <source>
        <strain evidence="1 2">1513</strain>
    </source>
</reference>
<dbReference type="AlphaFoldDB" id="X8DT33"/>